<dbReference type="SUPFAM" id="SSF53335">
    <property type="entry name" value="S-adenosyl-L-methionine-dependent methyltransferases"/>
    <property type="match status" value="1"/>
</dbReference>
<dbReference type="InterPro" id="IPR029063">
    <property type="entry name" value="SAM-dependent_MTases_sf"/>
</dbReference>
<keyword evidence="3" id="KW-0949">S-adenosyl-L-methionine</keyword>
<protein>
    <recommendedName>
        <fullName evidence="5">Methyltransferase domain-containing protein</fullName>
    </recommendedName>
</protein>
<dbReference type="Proteomes" id="UP001305779">
    <property type="component" value="Unassembled WGS sequence"/>
</dbReference>
<comment type="pathway">
    <text evidence="1">Secondary metabolite biosynthesis.</text>
</comment>
<dbReference type="PANTHER" id="PTHR35897">
    <property type="entry name" value="METHYLTRANSFERASE AUSD"/>
    <property type="match status" value="1"/>
</dbReference>
<evidence type="ECO:0000256" key="1">
    <source>
        <dbReference type="ARBA" id="ARBA00005179"/>
    </source>
</evidence>
<keyword evidence="7" id="KW-1185">Reference proteome</keyword>
<evidence type="ECO:0000313" key="6">
    <source>
        <dbReference type="EMBL" id="KAK4506674.1"/>
    </source>
</evidence>
<sequence length="275" mass="31421">MAATEQDIQSGRMSRWYKKDLDVNESFREILEKYNGIPPDQVLPHIIAVRDKAWAIHPYPCVGQGLFLEPTIPQHALYPEIVSRLKTGNEKFLDLGCAFGQDIRRLVYDGIDSANCYGSDLLPDFIDLGYELFQDKSKLHTKFFPADIFDETSPLSSLNSTIDIISANAFFHLFNWDMQKKASLRIVKLLKPKKDSLLVGRQLGNTNPGEQSRWTNEGTAYRHDIKSLQRFWDEVGEEVGAEFRVDGFEQVVDGIRNKAGEPSLTWMEFSVRRVS</sequence>
<accession>A0ABR0EYD5</accession>
<dbReference type="InterPro" id="IPR051654">
    <property type="entry name" value="Meroterpenoid_MTases"/>
</dbReference>
<dbReference type="PANTHER" id="PTHR35897:SF1">
    <property type="entry name" value="METHYLTRANSFERASE AUSD"/>
    <property type="match status" value="1"/>
</dbReference>
<dbReference type="EMBL" id="JAXOVC010000001">
    <property type="protein sequence ID" value="KAK4506674.1"/>
    <property type="molecule type" value="Genomic_DNA"/>
</dbReference>
<evidence type="ECO:0000259" key="5">
    <source>
        <dbReference type="Pfam" id="PF13649"/>
    </source>
</evidence>
<keyword evidence="2" id="KW-0808">Transferase</keyword>
<gene>
    <name evidence="6" type="ORF">PRZ48_000407</name>
</gene>
<evidence type="ECO:0000256" key="4">
    <source>
        <dbReference type="ARBA" id="ARBA00038314"/>
    </source>
</evidence>
<feature type="domain" description="Methyltransferase" evidence="5">
    <location>
        <begin position="93"/>
        <end position="192"/>
    </location>
</feature>
<evidence type="ECO:0000256" key="3">
    <source>
        <dbReference type="ARBA" id="ARBA00022691"/>
    </source>
</evidence>
<reference evidence="6 7" key="1">
    <citation type="journal article" date="2023" name="G3 (Bethesda)">
        <title>A chromosome-level genome assembly of Zasmidium syzygii isolated from banana leaves.</title>
        <authorList>
            <person name="van Westerhoven A.C."/>
            <person name="Mehrabi R."/>
            <person name="Talebi R."/>
            <person name="Steentjes M.B.F."/>
            <person name="Corcolon B."/>
            <person name="Chong P.A."/>
            <person name="Kema G.H.J."/>
            <person name="Seidl M.F."/>
        </authorList>
    </citation>
    <scope>NUCLEOTIDE SEQUENCE [LARGE SCALE GENOMIC DNA]</scope>
    <source>
        <strain evidence="6 7">P124</strain>
    </source>
</reference>
<name>A0ABR0EYD5_ZASCE</name>
<proteinExistence type="inferred from homology"/>
<organism evidence="6 7">
    <name type="scientific">Zasmidium cellare</name>
    <name type="common">Wine cellar mold</name>
    <name type="synonym">Racodium cellare</name>
    <dbReference type="NCBI Taxonomy" id="395010"/>
    <lineage>
        <taxon>Eukaryota</taxon>
        <taxon>Fungi</taxon>
        <taxon>Dikarya</taxon>
        <taxon>Ascomycota</taxon>
        <taxon>Pezizomycotina</taxon>
        <taxon>Dothideomycetes</taxon>
        <taxon>Dothideomycetidae</taxon>
        <taxon>Mycosphaerellales</taxon>
        <taxon>Mycosphaerellaceae</taxon>
        <taxon>Zasmidium</taxon>
    </lineage>
</organism>
<comment type="similarity">
    <text evidence="4">Belongs to the class I-like SAM-binding methyltransferase superfamily.</text>
</comment>
<dbReference type="Pfam" id="PF13649">
    <property type="entry name" value="Methyltransf_25"/>
    <property type="match status" value="1"/>
</dbReference>
<evidence type="ECO:0000256" key="2">
    <source>
        <dbReference type="ARBA" id="ARBA00022679"/>
    </source>
</evidence>
<dbReference type="Gene3D" id="3.40.50.150">
    <property type="entry name" value="Vaccinia Virus protein VP39"/>
    <property type="match status" value="1"/>
</dbReference>
<evidence type="ECO:0000313" key="7">
    <source>
        <dbReference type="Proteomes" id="UP001305779"/>
    </source>
</evidence>
<dbReference type="InterPro" id="IPR041698">
    <property type="entry name" value="Methyltransf_25"/>
</dbReference>
<comment type="caution">
    <text evidence="6">The sequence shown here is derived from an EMBL/GenBank/DDBJ whole genome shotgun (WGS) entry which is preliminary data.</text>
</comment>
<dbReference type="CDD" id="cd02440">
    <property type="entry name" value="AdoMet_MTases"/>
    <property type="match status" value="1"/>
</dbReference>